<evidence type="ECO:0000259" key="7">
    <source>
        <dbReference type="Pfam" id="PF12698"/>
    </source>
</evidence>
<dbReference type="PANTHER" id="PTHR43077:SF5">
    <property type="entry name" value="PHAGE INFECTION PROTEIN"/>
    <property type="match status" value="1"/>
</dbReference>
<feature type="transmembrane region" description="Helical" evidence="6">
    <location>
        <begin position="548"/>
        <end position="570"/>
    </location>
</feature>
<dbReference type="NCBIfam" id="TIGR03061">
    <property type="entry name" value="pip_yhgE_Nterm"/>
    <property type="match status" value="1"/>
</dbReference>
<keyword evidence="2 6" id="KW-0812">Transmembrane</keyword>
<feature type="domain" description="ABC-2 type transporter transmembrane" evidence="7">
    <location>
        <begin position="21"/>
        <end position="164"/>
    </location>
</feature>
<feature type="transmembrane region" description="Helical" evidence="6">
    <location>
        <begin position="493"/>
        <end position="513"/>
    </location>
</feature>
<dbReference type="InterPro" id="IPR017500">
    <property type="entry name" value="Phage_infect_YhgE_N"/>
</dbReference>
<evidence type="ECO:0000256" key="2">
    <source>
        <dbReference type="ARBA" id="ARBA00022692"/>
    </source>
</evidence>
<proteinExistence type="predicted"/>
<name>A0A2M9CHF5_9MICO</name>
<accession>A0A2M9CHF5</accession>
<dbReference type="OrthoDB" id="9811483at2"/>
<evidence type="ECO:0000313" key="8">
    <source>
        <dbReference type="EMBL" id="PJJ71300.1"/>
    </source>
</evidence>
<feature type="transmembrane region" description="Helical" evidence="6">
    <location>
        <begin position="391"/>
        <end position="412"/>
    </location>
</feature>
<dbReference type="InterPro" id="IPR051328">
    <property type="entry name" value="T7SS_ABC-Transporter"/>
</dbReference>
<evidence type="ECO:0000256" key="4">
    <source>
        <dbReference type="ARBA" id="ARBA00023136"/>
    </source>
</evidence>
<feature type="transmembrane region" description="Helical" evidence="6">
    <location>
        <begin position="465"/>
        <end position="486"/>
    </location>
</feature>
<dbReference type="InterPro" id="IPR013525">
    <property type="entry name" value="ABC2_TM"/>
</dbReference>
<dbReference type="EMBL" id="PGFF01000001">
    <property type="protein sequence ID" value="PJJ71300.1"/>
    <property type="molecule type" value="Genomic_DNA"/>
</dbReference>
<feature type="region of interest" description="Disordered" evidence="5">
    <location>
        <begin position="351"/>
        <end position="370"/>
    </location>
</feature>
<comment type="caution">
    <text evidence="8">The sequence shown here is derived from an EMBL/GenBank/DDBJ whole genome shotgun (WGS) entry which is preliminary data.</text>
</comment>
<evidence type="ECO:0000313" key="9">
    <source>
        <dbReference type="Proteomes" id="UP000228758"/>
    </source>
</evidence>
<evidence type="ECO:0000256" key="6">
    <source>
        <dbReference type="SAM" id="Phobius"/>
    </source>
</evidence>
<dbReference type="Proteomes" id="UP000228758">
    <property type="component" value="Unassembled WGS sequence"/>
</dbReference>
<organism evidence="8 9">
    <name type="scientific">Diaminobutyricimonas aerilata</name>
    <dbReference type="NCBI Taxonomy" id="1162967"/>
    <lineage>
        <taxon>Bacteria</taxon>
        <taxon>Bacillati</taxon>
        <taxon>Actinomycetota</taxon>
        <taxon>Actinomycetes</taxon>
        <taxon>Micrococcales</taxon>
        <taxon>Microbacteriaceae</taxon>
        <taxon>Diaminobutyricimonas</taxon>
    </lineage>
</organism>
<dbReference type="Pfam" id="PF12698">
    <property type="entry name" value="ABC2_membrane_3"/>
    <property type="match status" value="2"/>
</dbReference>
<keyword evidence="4 6" id="KW-0472">Membrane</keyword>
<sequence>MTAPASARRRRIRRLAVVGAVLVPLAFSGLFIAALAGGEDALDRIPAAIVNNDELVQQTLPDGTERPVLAGRQLVTELTDPGTTGFDWQLTNDEDAEKALAAGEVYAVLTVPEDFSASITSLQSENPKQAEISLRADDAHAYLTGAVAQAVGDGMVRAFGTEITKQYISGVYASVGQLGTALTQAADGAAGLQTGAVSAQQGAVGLGDGLRQYTDGVDRLSGGLDRLRSGTSNLPQLSNGVAQYTSGVSQLSAALSQAVAAQQADPLNPQWPATIAGISQQLATAAASGAQLSTQTTSALNGLRSGVAQSADGARELAAGGAPLVSGAESLAGGLGELGSGAQRLADGLRTGAAQVPASDSDTAEASADVASDPVTLEVTRAHEVSDAGQIVATLAVPLALWLGAFATALVLGRPSPRLLTSTVGTGRLLGTALGRAAAAALVQAALLVVLMHTMAGVGWEKLPATLGFTALTALSFTAFHVLLTLAFGRTGLVISLLLLALQLTATSGLYPVEVLAPPFPALNPLLPLPHAVDGLQAILAGGAASPVVAACVALVGLGLLSVLLGAVALRRVRRVQAQRLIPAFGG</sequence>
<evidence type="ECO:0000256" key="3">
    <source>
        <dbReference type="ARBA" id="ARBA00022989"/>
    </source>
</evidence>
<evidence type="ECO:0000256" key="5">
    <source>
        <dbReference type="SAM" id="MobiDB-lite"/>
    </source>
</evidence>
<dbReference type="GO" id="GO:0016020">
    <property type="term" value="C:membrane"/>
    <property type="evidence" value="ECO:0007669"/>
    <property type="project" value="UniProtKB-SubCell"/>
</dbReference>
<dbReference type="NCBIfam" id="TIGR03062">
    <property type="entry name" value="pip_yhgE_Cterm"/>
    <property type="match status" value="1"/>
</dbReference>
<reference evidence="8 9" key="1">
    <citation type="submission" date="2017-11" db="EMBL/GenBank/DDBJ databases">
        <title>Genomic Encyclopedia of Archaeal and Bacterial Type Strains, Phase II (KMG-II): From Individual Species to Whole Genera.</title>
        <authorList>
            <person name="Goeker M."/>
        </authorList>
    </citation>
    <scope>NUCLEOTIDE SEQUENCE [LARGE SCALE GENOMIC DNA]</scope>
    <source>
        <strain evidence="8 9">DSM 27393</strain>
    </source>
</reference>
<dbReference type="PANTHER" id="PTHR43077">
    <property type="entry name" value="TRANSPORT PERMEASE YVFS-RELATED"/>
    <property type="match status" value="1"/>
</dbReference>
<feature type="compositionally biased region" description="Low complexity" evidence="5">
    <location>
        <begin position="358"/>
        <end position="370"/>
    </location>
</feature>
<dbReference type="GO" id="GO:0140359">
    <property type="term" value="F:ABC-type transporter activity"/>
    <property type="evidence" value="ECO:0007669"/>
    <property type="project" value="InterPro"/>
</dbReference>
<keyword evidence="9" id="KW-1185">Reference proteome</keyword>
<feature type="transmembrane region" description="Helical" evidence="6">
    <location>
        <begin position="433"/>
        <end position="453"/>
    </location>
</feature>
<comment type="subcellular location">
    <subcellularLocation>
        <location evidence="1">Membrane</location>
        <topology evidence="1">Multi-pass membrane protein</topology>
    </subcellularLocation>
</comment>
<dbReference type="AlphaFoldDB" id="A0A2M9CHF5"/>
<dbReference type="RefSeq" id="WP_100363610.1">
    <property type="nucleotide sequence ID" value="NZ_PGFF01000001.1"/>
</dbReference>
<feature type="domain" description="ABC-2 type transporter transmembrane" evidence="7">
    <location>
        <begin position="367"/>
        <end position="567"/>
    </location>
</feature>
<dbReference type="Gene3D" id="3.40.1710.10">
    <property type="entry name" value="abc type-2 transporter like domain"/>
    <property type="match status" value="1"/>
</dbReference>
<gene>
    <name evidence="8" type="ORF">CLV46_0843</name>
</gene>
<evidence type="ECO:0000256" key="1">
    <source>
        <dbReference type="ARBA" id="ARBA00004141"/>
    </source>
</evidence>
<protein>
    <submittedName>
        <fullName evidence="8">Putative membrane protein</fullName>
    </submittedName>
</protein>
<dbReference type="InterPro" id="IPR017501">
    <property type="entry name" value="Phage_infect_YhgE_C"/>
</dbReference>
<keyword evidence="3 6" id="KW-1133">Transmembrane helix</keyword>